<keyword evidence="1" id="KW-0812">Transmembrane</keyword>
<comment type="caution">
    <text evidence="2">The sequence shown here is derived from an EMBL/GenBank/DDBJ whole genome shotgun (WGS) entry which is preliminary data.</text>
</comment>
<protein>
    <submittedName>
        <fullName evidence="2">Uncharacterized protein</fullName>
    </submittedName>
</protein>
<dbReference type="RefSeq" id="WP_189063614.1">
    <property type="nucleotide sequence ID" value="NZ_BMQM01000003.1"/>
</dbReference>
<feature type="transmembrane region" description="Helical" evidence="1">
    <location>
        <begin position="74"/>
        <end position="100"/>
    </location>
</feature>
<keyword evidence="1" id="KW-0472">Membrane</keyword>
<name>A0ABQ2RLY9_9DEIO</name>
<dbReference type="Proteomes" id="UP000634308">
    <property type="component" value="Unassembled WGS sequence"/>
</dbReference>
<evidence type="ECO:0000313" key="2">
    <source>
        <dbReference type="EMBL" id="GGR48515.1"/>
    </source>
</evidence>
<keyword evidence="3" id="KW-1185">Reference proteome</keyword>
<proteinExistence type="predicted"/>
<accession>A0ABQ2RLY9</accession>
<reference evidence="3" key="1">
    <citation type="journal article" date="2019" name="Int. J. Syst. Evol. Microbiol.">
        <title>The Global Catalogue of Microorganisms (GCM) 10K type strain sequencing project: providing services to taxonomists for standard genome sequencing and annotation.</title>
        <authorList>
            <consortium name="The Broad Institute Genomics Platform"/>
            <consortium name="The Broad Institute Genome Sequencing Center for Infectious Disease"/>
            <person name="Wu L."/>
            <person name="Ma J."/>
        </authorList>
    </citation>
    <scope>NUCLEOTIDE SEQUENCE [LARGE SCALE GENOMIC DNA]</scope>
    <source>
        <strain evidence="3">JCM 31404</strain>
    </source>
</reference>
<sequence>MVETLIRLLTLAALILALGLPVSRARPATGPAPDPGDARMARMVSYRYRGLYVASPGGSEFGWGVLLRSWFRTVLLCVLSAVVLPFSPLAGVAMLWGMYLYGEEAASTSFMIFLYAVPLGGAALGLLGSALWELHLVRAGRRLKAED</sequence>
<keyword evidence="1" id="KW-1133">Transmembrane helix</keyword>
<evidence type="ECO:0000256" key="1">
    <source>
        <dbReference type="SAM" id="Phobius"/>
    </source>
</evidence>
<organism evidence="2 3">
    <name type="scientific">Deinococcus seoulensis</name>
    <dbReference type="NCBI Taxonomy" id="1837379"/>
    <lineage>
        <taxon>Bacteria</taxon>
        <taxon>Thermotogati</taxon>
        <taxon>Deinococcota</taxon>
        <taxon>Deinococci</taxon>
        <taxon>Deinococcales</taxon>
        <taxon>Deinococcaceae</taxon>
        <taxon>Deinococcus</taxon>
    </lineage>
</organism>
<dbReference type="EMBL" id="BMQM01000003">
    <property type="protein sequence ID" value="GGR48515.1"/>
    <property type="molecule type" value="Genomic_DNA"/>
</dbReference>
<gene>
    <name evidence="2" type="ORF">GCM10008959_07020</name>
</gene>
<feature type="transmembrane region" description="Helical" evidence="1">
    <location>
        <begin position="112"/>
        <end position="134"/>
    </location>
</feature>
<evidence type="ECO:0000313" key="3">
    <source>
        <dbReference type="Proteomes" id="UP000634308"/>
    </source>
</evidence>